<accession>A0ABQ7SG90</accession>
<proteinExistence type="predicted"/>
<dbReference type="PANTHER" id="PTHR16317:SF1">
    <property type="entry name" value="KICSTOR COMPLEX PROTEIN ITFG2"/>
    <property type="match status" value="1"/>
</dbReference>
<keyword evidence="2" id="KW-1185">Reference proteome</keyword>
<evidence type="ECO:0000313" key="1">
    <source>
        <dbReference type="EMBL" id="KAH0616341.1"/>
    </source>
</evidence>
<name>A0ABQ7SG90_PHRPL</name>
<organism evidence="1 2">
    <name type="scientific">Phrynosoma platyrhinos</name>
    <name type="common">Desert horned lizard</name>
    <dbReference type="NCBI Taxonomy" id="52577"/>
    <lineage>
        <taxon>Eukaryota</taxon>
        <taxon>Metazoa</taxon>
        <taxon>Chordata</taxon>
        <taxon>Craniata</taxon>
        <taxon>Vertebrata</taxon>
        <taxon>Euteleostomi</taxon>
        <taxon>Lepidosauria</taxon>
        <taxon>Squamata</taxon>
        <taxon>Bifurcata</taxon>
        <taxon>Unidentata</taxon>
        <taxon>Episquamata</taxon>
        <taxon>Toxicofera</taxon>
        <taxon>Iguania</taxon>
        <taxon>Phrynosomatidae</taxon>
        <taxon>Phrynosomatinae</taxon>
        <taxon>Phrynosoma</taxon>
    </lineage>
</organism>
<sequence length="433" mass="48569">MRSVSYVQRVTLDFSGSLFPHAICLGDADNDALNELVVGDTSGKLFIYKNDESKPWIVRSCQGMLTCVGVGDVCNKGKNLVVAVSAEGWFHLFDLTPPSKHLDTLGYHELSAADDQKLGYKQHIPANTKVMLINDIDGDGKCELVVGYTDRVVRAFRWEDSSECSDHISGQLVLLKKWLLEGQVGNGDLGDEEQKTRNRIRKIEQKIHNGDSDMFDYGREEPEAGEVRDVILHQTSGRIHNKNVSTHLIGSIARGCTKEHSGAGLFALCTLDDNIFLDNDFRCFELFQANGHEEVIACAWDGQTYIIDHNRTVARFQVDENVSAFCAGLYACKGQCNSPCLVYVSFNQKIHIYWDVQLERMESTNLLKVLEDNSEYRDLLLQMNVAEDDVPAVKDLIHKTLYFPEDQLHRLSHDKLPATTSSTSCQTATQETL</sequence>
<evidence type="ECO:0000313" key="2">
    <source>
        <dbReference type="Proteomes" id="UP000826234"/>
    </source>
</evidence>
<reference evidence="1 2" key="1">
    <citation type="journal article" date="2022" name="Gigascience">
        <title>A chromosome-level genome assembly and annotation of the desert horned lizard, Phrynosoma platyrhinos, provides insight into chromosomal rearrangements among reptiles.</title>
        <authorList>
            <person name="Koochekian N."/>
            <person name="Ascanio A."/>
            <person name="Farleigh K."/>
            <person name="Card D.C."/>
            <person name="Schield D.R."/>
            <person name="Castoe T.A."/>
            <person name="Jezkova T."/>
        </authorList>
    </citation>
    <scope>NUCLEOTIDE SEQUENCE [LARGE SCALE GENOMIC DNA]</scope>
    <source>
        <strain evidence="1">NK-2021</strain>
    </source>
</reference>
<dbReference type="Pfam" id="PF15907">
    <property type="entry name" value="Itfg2"/>
    <property type="match status" value="1"/>
</dbReference>
<dbReference type="EMBL" id="JAIPUX010005290">
    <property type="protein sequence ID" value="KAH0616341.1"/>
    <property type="molecule type" value="Genomic_DNA"/>
</dbReference>
<dbReference type="SUPFAM" id="SSF69318">
    <property type="entry name" value="Integrin alpha N-terminal domain"/>
    <property type="match status" value="1"/>
</dbReference>
<dbReference type="InterPro" id="IPR031793">
    <property type="entry name" value="KICSTOR_ITFG2"/>
</dbReference>
<dbReference type="InterPro" id="IPR028994">
    <property type="entry name" value="Integrin_alpha_N"/>
</dbReference>
<gene>
    <name evidence="1" type="ORF">JD844_027378</name>
</gene>
<dbReference type="Proteomes" id="UP000826234">
    <property type="component" value="Unassembled WGS sequence"/>
</dbReference>
<evidence type="ECO:0008006" key="3">
    <source>
        <dbReference type="Google" id="ProtNLM"/>
    </source>
</evidence>
<dbReference type="PANTHER" id="PTHR16317">
    <property type="entry name" value="INTEGRIN ALPHA REPEAT DOMAIN-CONTAINING"/>
    <property type="match status" value="1"/>
</dbReference>
<comment type="caution">
    <text evidence="1">The sequence shown here is derived from an EMBL/GenBank/DDBJ whole genome shotgun (WGS) entry which is preliminary data.</text>
</comment>
<protein>
    <recommendedName>
        <fullName evidence="3">Integrin alpha FG-GAP repeat containing 2</fullName>
    </recommendedName>
</protein>